<keyword evidence="2" id="KW-1185">Reference proteome</keyword>
<evidence type="ECO:0000313" key="1">
    <source>
        <dbReference type="EMBL" id="TCV96388.1"/>
    </source>
</evidence>
<dbReference type="EMBL" id="SMCS01000002">
    <property type="protein sequence ID" value="TCV96388.1"/>
    <property type="molecule type" value="Genomic_DNA"/>
</dbReference>
<dbReference type="Proteomes" id="UP000295645">
    <property type="component" value="Unassembled WGS sequence"/>
</dbReference>
<name>A0A4R3YX30_9GAMM</name>
<dbReference type="OrthoDB" id="6000635at2"/>
<dbReference type="AlphaFoldDB" id="A0A4R3YX30"/>
<dbReference type="RefSeq" id="WP_132142574.1">
    <property type="nucleotide sequence ID" value="NZ_SMCS01000002.1"/>
</dbReference>
<gene>
    <name evidence="1" type="ORF">EC912_102739</name>
</gene>
<sequence>MKKIDLAEAFVAIGLSTAALSCQATTKPLKDQMCAPLRAFVASVKADETRKLEFHTSWGQNFKDSTDYAFLAKRCIHDSYAPAKAVCDHLMEYGAIEFSGNNATRAIACLSPGTHFGWPFQLDRVEVSFPYGSEQRGSNVTIQFDKDSELGGMVLKITADGY</sequence>
<protein>
    <submittedName>
        <fullName evidence="1">Uncharacterized protein</fullName>
    </submittedName>
</protein>
<comment type="caution">
    <text evidence="1">The sequence shown here is derived from an EMBL/GenBank/DDBJ whole genome shotgun (WGS) entry which is preliminary data.</text>
</comment>
<reference evidence="1 2" key="1">
    <citation type="submission" date="2019-03" db="EMBL/GenBank/DDBJ databases">
        <title>Above-ground endophytic microbial communities from plants in different locations in the United States.</title>
        <authorList>
            <person name="Frank C."/>
        </authorList>
    </citation>
    <scope>NUCLEOTIDE SEQUENCE [LARGE SCALE GENOMIC DNA]</scope>
    <source>
        <strain evidence="1 2">LP_13_YM</strain>
    </source>
</reference>
<accession>A0A4R3YX30</accession>
<evidence type="ECO:0000313" key="2">
    <source>
        <dbReference type="Proteomes" id="UP000295645"/>
    </source>
</evidence>
<dbReference type="PROSITE" id="PS51257">
    <property type="entry name" value="PROKAR_LIPOPROTEIN"/>
    <property type="match status" value="1"/>
</dbReference>
<organism evidence="1 2">
    <name type="scientific">Luteibacter rhizovicinus</name>
    <dbReference type="NCBI Taxonomy" id="242606"/>
    <lineage>
        <taxon>Bacteria</taxon>
        <taxon>Pseudomonadati</taxon>
        <taxon>Pseudomonadota</taxon>
        <taxon>Gammaproteobacteria</taxon>
        <taxon>Lysobacterales</taxon>
        <taxon>Rhodanobacteraceae</taxon>
        <taxon>Luteibacter</taxon>
    </lineage>
</organism>
<proteinExistence type="predicted"/>